<proteinExistence type="predicted"/>
<evidence type="ECO:0000259" key="2">
    <source>
        <dbReference type="Pfam" id="PF23666"/>
    </source>
</evidence>
<dbReference type="Proteomes" id="UP001430990">
    <property type="component" value="Chromosome"/>
</dbReference>
<keyword evidence="4" id="KW-1185">Reference proteome</keyword>
<name>A0ABY3R165_9BRAD</name>
<evidence type="ECO:0000313" key="4">
    <source>
        <dbReference type="Proteomes" id="UP001430990"/>
    </source>
</evidence>
<feature type="domain" description="Tip attachment protein J" evidence="1">
    <location>
        <begin position="188"/>
        <end position="372"/>
    </location>
</feature>
<protein>
    <submittedName>
        <fullName evidence="3">Phage tail protein</fullName>
    </submittedName>
</protein>
<evidence type="ECO:0000313" key="3">
    <source>
        <dbReference type="EMBL" id="UFW91062.1"/>
    </source>
</evidence>
<dbReference type="EMBL" id="CP088100">
    <property type="protein sequence ID" value="UFW91062.1"/>
    <property type="molecule type" value="Genomic_DNA"/>
</dbReference>
<gene>
    <name evidence="3" type="ORF">BjapCC829_21990</name>
</gene>
<organism evidence="3 4">
    <name type="scientific">Bradyrhizobium barranii</name>
    <dbReference type="NCBI Taxonomy" id="2992140"/>
    <lineage>
        <taxon>Bacteria</taxon>
        <taxon>Pseudomonadati</taxon>
        <taxon>Pseudomonadota</taxon>
        <taxon>Alphaproteobacteria</taxon>
        <taxon>Hyphomicrobiales</taxon>
        <taxon>Nitrobacteraceae</taxon>
        <taxon>Bradyrhizobium</taxon>
    </lineage>
</organism>
<feature type="domain" description="Rcc01698-like C-terminal" evidence="2">
    <location>
        <begin position="470"/>
        <end position="568"/>
    </location>
</feature>
<dbReference type="InterPro" id="IPR056490">
    <property type="entry name" value="Rcc01698_C"/>
</dbReference>
<accession>A0ABY3R165</accession>
<sequence length="974" mass="102197">MFGGSSGNGGASSYVYYASVEIALGEGPIAGVSQPMWSSKAMTTLSQENIAILLGGASQSPWGYLTSKGTLTGFEFIRDLLTGQFTPIAGAHPGEDLAYRNTALAVGNLSLGASSSLPNYSFEVQGGLTAALASGDVEVTAMLADFLTNPRYGVPGWSSSLNADWSYAKGYNMATGLCVSYALSAAVSASQFMQDVLESVNIMPVWSDATLKLVPLGDATVSGNGFAYFPPTAPLYDLDDTDFLPNQSSFGSSNGDPVSVQRTAPRDQNNVVTVGYVDRASNYNPASLNAQDDGSILLYGKRASKGARDWKWFQNSATAAMAGQLALGRERLANAYSFTLRPRFILLDPGDIVTITDARLGLFRQWVRITDVKENSDRSLSVLATIYLDGTAAAPIYGQQVTTGSAPNYNVDPGAMNTPVIFEPTDQLGGGLSIYIAASGADTVNYGGCDAYISIDGASYSWIGRQHGAARMGALTLSLPGYPANPTGLSIDQLNTLKVSLAESAGQLASGSTADAVNFNTACWVGGEVVSYQTATLTGPDAYDLTYLVRGCYGTDGTITHAAGTPFVRLDNSILKIPFDKNRIGTTVQIKLVPFNVYGAGGKTLADVSAISYTITGAALASPLPAVTNARTFVVDSVVNIGFDEIEDFRNGIRYEIRVGSTPQTSVSLGTKAHPPFPTFGDGTYWIAAVCQPVADLVVYSGSWTEVTISGSVLTTNVVAEYDFQALGFPGTLSPGVTLTGAGSTLAVNASGIDGVYRPDTVYDLDIGRVAPILVKATCKGIGTPVGQDIRSVNPIQDMSDFSGIGSSQYVDVFIEVSIATSVDLDDLGDLDPRGDLDAASDWGPWQRYEPGYYNARLIRTRLVLNTIDPNTLVTGLEYSVLFDVPDRVDTYTAVTVPTGGVTINFTPAGSAVPAPFIFGPGGFGNPLHVQFTALGTSGNIVIDSLSLSAITFHFESSPGVPVACTGNLFVQGA</sequence>
<dbReference type="InterPro" id="IPR032876">
    <property type="entry name" value="J_dom"/>
</dbReference>
<dbReference type="Pfam" id="PF23666">
    <property type="entry name" value="Rcc01698_C"/>
    <property type="match status" value="1"/>
</dbReference>
<evidence type="ECO:0000259" key="1">
    <source>
        <dbReference type="Pfam" id="PF13550"/>
    </source>
</evidence>
<dbReference type="RefSeq" id="WP_231145093.1">
    <property type="nucleotide sequence ID" value="NZ_CP088100.1"/>
</dbReference>
<reference evidence="3" key="1">
    <citation type="submission" date="2021-11" db="EMBL/GenBank/DDBJ databases">
        <title>Australian commercial rhizobial inoculants.</title>
        <authorList>
            <person name="Kohlmeier M.G."/>
            <person name="O'Hara G.W."/>
            <person name="Colombi E."/>
            <person name="Ramsay J.P."/>
            <person name="Terpolilli J."/>
        </authorList>
    </citation>
    <scope>NUCLEOTIDE SEQUENCE</scope>
    <source>
        <strain evidence="3">CC829</strain>
    </source>
</reference>
<dbReference type="Pfam" id="PF13550">
    <property type="entry name" value="Phage-tail_3"/>
    <property type="match status" value="1"/>
</dbReference>